<accession>A0A2N1NH66</accession>
<dbReference type="AlphaFoldDB" id="A0A2N1NH66"/>
<gene>
    <name evidence="1" type="ORF">RhiirC2_709804</name>
</gene>
<reference evidence="1 2" key="2">
    <citation type="submission" date="2017-10" db="EMBL/GenBank/DDBJ databases">
        <title>Extensive intraspecific genome diversity in a model arbuscular mycorrhizal fungus.</title>
        <authorList>
            <person name="Chen E.C.H."/>
            <person name="Morin E."/>
            <person name="Baudet D."/>
            <person name="Noel J."/>
            <person name="Ndikumana S."/>
            <person name="Charron P."/>
            <person name="St-Onge C."/>
            <person name="Giorgi J."/>
            <person name="Grigoriev I.V."/>
            <person name="Roux C."/>
            <person name="Martin F.M."/>
            <person name="Corradi N."/>
        </authorList>
    </citation>
    <scope>NUCLEOTIDE SEQUENCE [LARGE SCALE GENOMIC DNA]</scope>
    <source>
        <strain evidence="1 2">C2</strain>
    </source>
</reference>
<sequence length="241" mass="27046">MSLSDIEFISDNETINSQSDEECNDDNEDFLAYFTKKFSVNTIIHTSVPIEYPRTSPTGVATIYNITGWSNPLACFSDIQYSINGSGGGITLKTVHFLALHFFLAAQESTCKFKSNNVQCTGKATLRKVKSNGTLVVTYIIGCEKYVSGEKWHRYMKIPDDIDLISLLRNLFNGSHIPEIENNECKTIFPLNSRRKTCDFFHTHNGGEVVRGKIIEKPCDVKFIPQRIIILPQRSHGGVVG</sequence>
<dbReference type="VEuPathDB" id="FungiDB:RhiirFUN_024524"/>
<evidence type="ECO:0000313" key="2">
    <source>
        <dbReference type="Proteomes" id="UP000233469"/>
    </source>
</evidence>
<comment type="caution">
    <text evidence="1">The sequence shown here is derived from an EMBL/GenBank/DDBJ whole genome shotgun (WGS) entry which is preliminary data.</text>
</comment>
<reference evidence="1 2" key="1">
    <citation type="submission" date="2016-04" db="EMBL/GenBank/DDBJ databases">
        <title>Genome analyses suggest a sexual origin of heterokaryosis in a supposedly ancient asexual fungus.</title>
        <authorList>
            <person name="Ropars J."/>
            <person name="Sedzielewska K."/>
            <person name="Noel J."/>
            <person name="Charron P."/>
            <person name="Farinelli L."/>
            <person name="Marton T."/>
            <person name="Kruger M."/>
            <person name="Pelin A."/>
            <person name="Brachmann A."/>
            <person name="Corradi N."/>
        </authorList>
    </citation>
    <scope>NUCLEOTIDE SEQUENCE [LARGE SCALE GENOMIC DNA]</scope>
    <source>
        <strain evidence="1 2">C2</strain>
    </source>
</reference>
<dbReference type="VEuPathDB" id="FungiDB:RhiirA1_403146"/>
<dbReference type="VEuPathDB" id="FungiDB:FUN_017556"/>
<dbReference type="Proteomes" id="UP000233469">
    <property type="component" value="Unassembled WGS sequence"/>
</dbReference>
<proteinExistence type="predicted"/>
<dbReference type="EMBL" id="LLXL01000387">
    <property type="protein sequence ID" value="PKK73213.1"/>
    <property type="molecule type" value="Genomic_DNA"/>
</dbReference>
<organism evidence="1 2">
    <name type="scientific">Rhizophagus irregularis</name>
    <dbReference type="NCBI Taxonomy" id="588596"/>
    <lineage>
        <taxon>Eukaryota</taxon>
        <taxon>Fungi</taxon>
        <taxon>Fungi incertae sedis</taxon>
        <taxon>Mucoromycota</taxon>
        <taxon>Glomeromycotina</taxon>
        <taxon>Glomeromycetes</taxon>
        <taxon>Glomerales</taxon>
        <taxon>Glomeraceae</taxon>
        <taxon>Rhizophagus</taxon>
    </lineage>
</organism>
<evidence type="ECO:0000313" key="1">
    <source>
        <dbReference type="EMBL" id="PKK73213.1"/>
    </source>
</evidence>
<protein>
    <submittedName>
        <fullName evidence="1">Uncharacterized protein</fullName>
    </submittedName>
</protein>
<name>A0A2N1NH66_9GLOM</name>